<keyword evidence="3" id="KW-1185">Reference proteome</keyword>
<feature type="transmembrane region" description="Helical" evidence="1">
    <location>
        <begin position="50"/>
        <end position="70"/>
    </location>
</feature>
<name>A0ABW4EC01_9RHOB</name>
<evidence type="ECO:0000256" key="1">
    <source>
        <dbReference type="SAM" id="Phobius"/>
    </source>
</evidence>
<dbReference type="EMBL" id="JBHUDD010000041">
    <property type="protein sequence ID" value="MFD1508867.1"/>
    <property type="molecule type" value="Genomic_DNA"/>
</dbReference>
<keyword evidence="1" id="KW-0812">Transmembrane</keyword>
<keyword evidence="1" id="KW-1133">Transmembrane helix</keyword>
<reference evidence="3" key="1">
    <citation type="journal article" date="2019" name="Int. J. Syst. Evol. Microbiol.">
        <title>The Global Catalogue of Microorganisms (GCM) 10K type strain sequencing project: providing services to taxonomists for standard genome sequencing and annotation.</title>
        <authorList>
            <consortium name="The Broad Institute Genomics Platform"/>
            <consortium name="The Broad Institute Genome Sequencing Center for Infectious Disease"/>
            <person name="Wu L."/>
            <person name="Ma J."/>
        </authorList>
    </citation>
    <scope>NUCLEOTIDE SEQUENCE [LARGE SCALE GENOMIC DNA]</scope>
    <source>
        <strain evidence="3">CGMCC 1.12477</strain>
    </source>
</reference>
<organism evidence="2 3">
    <name type="scientific">Lacimonas salitolerans</name>
    <dbReference type="NCBI Taxonomy" id="1323750"/>
    <lineage>
        <taxon>Bacteria</taxon>
        <taxon>Pseudomonadati</taxon>
        <taxon>Pseudomonadota</taxon>
        <taxon>Alphaproteobacteria</taxon>
        <taxon>Rhodobacterales</taxon>
        <taxon>Paracoccaceae</taxon>
        <taxon>Lacimonas</taxon>
    </lineage>
</organism>
<sequence length="75" mass="7859">MTWGWAIVGIVVLMALFAVTRLFRRLVWAFALAAAALLALHYQADPQAAGSALAALGGGVILAGPVRGLILRVFL</sequence>
<gene>
    <name evidence="2" type="ORF">ACFTOW_05580</name>
</gene>
<dbReference type="Proteomes" id="UP001597186">
    <property type="component" value="Unassembled WGS sequence"/>
</dbReference>
<keyword evidence="1" id="KW-0472">Membrane</keyword>
<feature type="transmembrane region" description="Helical" evidence="1">
    <location>
        <begin position="6"/>
        <end position="23"/>
    </location>
</feature>
<evidence type="ECO:0000313" key="2">
    <source>
        <dbReference type="EMBL" id="MFD1508867.1"/>
    </source>
</evidence>
<evidence type="ECO:0000313" key="3">
    <source>
        <dbReference type="Proteomes" id="UP001597186"/>
    </source>
</evidence>
<feature type="transmembrane region" description="Helical" evidence="1">
    <location>
        <begin position="28"/>
        <end position="44"/>
    </location>
</feature>
<comment type="caution">
    <text evidence="2">The sequence shown here is derived from an EMBL/GenBank/DDBJ whole genome shotgun (WGS) entry which is preliminary data.</text>
</comment>
<dbReference type="RefSeq" id="WP_379913919.1">
    <property type="nucleotide sequence ID" value="NZ_JBHUDD010000041.1"/>
</dbReference>
<protein>
    <submittedName>
        <fullName evidence="2">Uncharacterized protein</fullName>
    </submittedName>
</protein>
<proteinExistence type="predicted"/>
<accession>A0ABW4EC01</accession>